<dbReference type="GO" id="GO:0005737">
    <property type="term" value="C:cytoplasm"/>
    <property type="evidence" value="ECO:0007669"/>
    <property type="project" value="TreeGrafter"/>
</dbReference>
<dbReference type="PROSITE" id="PS01159">
    <property type="entry name" value="WW_DOMAIN_1"/>
    <property type="match status" value="1"/>
</dbReference>
<dbReference type="GO" id="GO:0003676">
    <property type="term" value="F:nucleic acid binding"/>
    <property type="evidence" value="ECO:0007669"/>
    <property type="project" value="UniProtKB-UniRule"/>
</dbReference>
<keyword evidence="1" id="KW-0949">S-adenosyl-L-methionine</keyword>
<dbReference type="GO" id="GO:0016556">
    <property type="term" value="P:mRNA modification"/>
    <property type="evidence" value="ECO:0007669"/>
    <property type="project" value="UniProtKB-UniRule"/>
</dbReference>
<name>A0A913XKZ9_EXADI</name>
<sequence length="155" mass="18532">MAIALLFTKALNKPTRQDLAPIRAKQTYRLDGVKDIFHRLEIRTVKGRRGQRECFSINDERHFIPRGIYFIKHIQEPWTHCFSKSQKKLYFFNKQKTISTYDCPKDSIASFKTSLMSRYLWPWEDIDVELEHGTRLERNRLLDFIHSTHCQLMGQ</sequence>
<comment type="catalytic activity">
    <reaction evidence="1">
        <text>a 5'-end (N(7)-methyl 5'-triphosphoguanosine)-ribonucleoside in mRNA + S-adenosyl-L-methionine = a 5'-end (N(7)-methyl 5'-triphosphoguanosine)-(2'-O-methyl-ribonucleoside) in mRNA + S-adenosyl-L-homocysteine + H(+)</text>
        <dbReference type="Rhea" id="RHEA:67020"/>
        <dbReference type="Rhea" id="RHEA-COMP:17167"/>
        <dbReference type="Rhea" id="RHEA-COMP:17168"/>
        <dbReference type="ChEBI" id="CHEBI:15378"/>
        <dbReference type="ChEBI" id="CHEBI:57856"/>
        <dbReference type="ChEBI" id="CHEBI:59789"/>
        <dbReference type="ChEBI" id="CHEBI:156461"/>
        <dbReference type="ChEBI" id="CHEBI:167609"/>
        <dbReference type="EC" id="2.1.1.57"/>
    </reaction>
</comment>
<keyword evidence="1" id="KW-0506">mRNA capping</keyword>
<dbReference type="GO" id="GO:0006370">
    <property type="term" value="P:7-methylguanosine mRNA capping"/>
    <property type="evidence" value="ECO:0007669"/>
    <property type="project" value="UniProtKB-UniRule"/>
</dbReference>
<keyword evidence="1" id="KW-0507">mRNA processing</keyword>
<reference evidence="3" key="1">
    <citation type="submission" date="2022-11" db="UniProtKB">
        <authorList>
            <consortium name="EnsemblMetazoa"/>
        </authorList>
    </citation>
    <scope>IDENTIFICATION</scope>
</reference>
<comment type="subcellular location">
    <subcellularLocation>
        <location evidence="1">Nucleus</location>
    </subcellularLocation>
</comment>
<dbReference type="EC" id="2.1.1.57" evidence="1"/>
<dbReference type="PANTHER" id="PTHR16121">
    <property type="entry name" value="CAP-SPECIFIC MRNA (NUCLEOSIDE-2'-O-)-METHYLTRANSFERASE 1-RELATED"/>
    <property type="match status" value="1"/>
</dbReference>
<dbReference type="PANTHER" id="PTHR16121:SF0">
    <property type="entry name" value="CAP-SPECIFIC MRNA (NUCLEOSIDE-2'-O-)-METHYLTRANSFERASE 1"/>
    <property type="match status" value="1"/>
</dbReference>
<comment type="function">
    <text evidence="1">S-adenosyl-L-methionine-dependent methyltransferase that mediates RNA cap1 2'-O-ribose methylation to the 5'-cap structure of RNAs. Methylates the ribose of the first nucleotide of a m(7)GpppG-capped mRNA to produce m(7)GpppNmp (cap1).</text>
</comment>
<dbReference type="OrthoDB" id="10251234at2759"/>
<evidence type="ECO:0000259" key="2">
    <source>
        <dbReference type="PROSITE" id="PS01159"/>
    </source>
</evidence>
<dbReference type="RefSeq" id="XP_020906066.1">
    <property type="nucleotide sequence ID" value="XM_021050407.2"/>
</dbReference>
<accession>A0A913XKZ9</accession>
<evidence type="ECO:0000256" key="1">
    <source>
        <dbReference type="RuleBase" id="RU368012"/>
    </source>
</evidence>
<keyword evidence="1" id="KW-0489">Methyltransferase</keyword>
<organism evidence="3 4">
    <name type="scientific">Exaiptasia diaphana</name>
    <name type="common">Tropical sea anemone</name>
    <name type="synonym">Aiptasia pulchella</name>
    <dbReference type="NCBI Taxonomy" id="2652724"/>
    <lineage>
        <taxon>Eukaryota</taxon>
        <taxon>Metazoa</taxon>
        <taxon>Cnidaria</taxon>
        <taxon>Anthozoa</taxon>
        <taxon>Hexacorallia</taxon>
        <taxon>Actiniaria</taxon>
        <taxon>Aiptasiidae</taxon>
        <taxon>Exaiptasia</taxon>
    </lineage>
</organism>
<evidence type="ECO:0000313" key="3">
    <source>
        <dbReference type="EnsemblMetazoa" id="XP_020906066.1"/>
    </source>
</evidence>
<dbReference type="InterPro" id="IPR050851">
    <property type="entry name" value="mRNA_Cap_2O-Ribose_MeTrfase"/>
</dbReference>
<keyword evidence="1" id="KW-0808">Transferase</keyword>
<keyword evidence="4" id="KW-1185">Reference proteome</keyword>
<dbReference type="EnsemblMetazoa" id="XM_021050407.2">
    <property type="protein sequence ID" value="XP_020906066.1"/>
    <property type="gene ID" value="LOC110244208"/>
</dbReference>
<dbReference type="KEGG" id="epa:110244208"/>
<proteinExistence type="predicted"/>
<dbReference type="OMA" id="INDERHF"/>
<dbReference type="InterPro" id="IPR001202">
    <property type="entry name" value="WW_dom"/>
</dbReference>
<dbReference type="AlphaFoldDB" id="A0A913XKZ9"/>
<protein>
    <recommendedName>
        <fullName evidence="1">Cap-specific mRNA (nucleoside-2'-O-)-methyltransferase 1</fullName>
        <ecNumber evidence="1">2.1.1.57</ecNumber>
    </recommendedName>
    <alternativeName>
        <fullName evidence="1">Cap1 2'O-ribose methyltransferase 1</fullName>
    </alternativeName>
</protein>
<keyword evidence="1" id="KW-0539">Nucleus</keyword>
<dbReference type="GO" id="GO:0004483">
    <property type="term" value="F:methyltransferase cap1 activity"/>
    <property type="evidence" value="ECO:0007669"/>
    <property type="project" value="UniProtKB-UniRule"/>
</dbReference>
<dbReference type="GO" id="GO:0005634">
    <property type="term" value="C:nucleus"/>
    <property type="evidence" value="ECO:0007669"/>
    <property type="project" value="UniProtKB-SubCell"/>
</dbReference>
<dbReference type="GO" id="GO:0032259">
    <property type="term" value="P:methylation"/>
    <property type="evidence" value="ECO:0007669"/>
    <property type="project" value="UniProtKB-KW"/>
</dbReference>
<evidence type="ECO:0000313" key="4">
    <source>
        <dbReference type="Proteomes" id="UP000887567"/>
    </source>
</evidence>
<dbReference type="GeneID" id="110244208"/>
<feature type="domain" description="WW" evidence="2">
    <location>
        <begin position="78"/>
        <end position="104"/>
    </location>
</feature>
<dbReference type="Proteomes" id="UP000887567">
    <property type="component" value="Unplaced"/>
</dbReference>